<dbReference type="EMBL" id="PGOL01002301">
    <property type="protein sequence ID" value="PKI48970.1"/>
    <property type="molecule type" value="Genomic_DNA"/>
</dbReference>
<organism evidence="3 4">
    <name type="scientific">Punica granatum</name>
    <name type="common">Pomegranate</name>
    <dbReference type="NCBI Taxonomy" id="22663"/>
    <lineage>
        <taxon>Eukaryota</taxon>
        <taxon>Viridiplantae</taxon>
        <taxon>Streptophyta</taxon>
        <taxon>Embryophyta</taxon>
        <taxon>Tracheophyta</taxon>
        <taxon>Spermatophyta</taxon>
        <taxon>Magnoliopsida</taxon>
        <taxon>eudicotyledons</taxon>
        <taxon>Gunneridae</taxon>
        <taxon>Pentapetalae</taxon>
        <taxon>rosids</taxon>
        <taxon>malvids</taxon>
        <taxon>Myrtales</taxon>
        <taxon>Lythraceae</taxon>
        <taxon>Punica</taxon>
    </lineage>
</organism>
<feature type="coiled-coil region" evidence="1">
    <location>
        <begin position="65"/>
        <end position="130"/>
    </location>
</feature>
<dbReference type="AlphaFoldDB" id="A0A2I0IZ71"/>
<keyword evidence="1" id="KW-0175">Coiled coil</keyword>
<name>A0A2I0IZ71_PUNGR</name>
<protein>
    <submittedName>
        <fullName evidence="3">Uncharacterized protein</fullName>
    </submittedName>
</protein>
<keyword evidence="4" id="KW-1185">Reference proteome</keyword>
<feature type="compositionally biased region" description="Pro residues" evidence="2">
    <location>
        <begin position="156"/>
        <end position="167"/>
    </location>
</feature>
<sequence length="426" mass="46363">MTAWQTVIIKRPYFPEHPTQEERDFQATEEYILRFYRWGPSECDELINSPPVKSSTSFGASLTPNAAIQAKLAILRAKRDHLRQEVAEKDEQLVYQGRIQRELIEACAEIQRCSLELARANTALERSRKRAREGVPLAHHGAPSVHLPHSTSMNTPPSPRYAPPPSAHAPSSATQAPPPAHDPTRMATLEGNVTTLQGTVNLMAANMAEMMALIRGTNRASSSSTPPLARVSTVDPAPWVSLTHAPEGDIEAAPTPTIIPSPASHPTHVLAIHPVDFFQPQSTIPATVSLPPLTIPTPNPVVFAPPPVSVLAPATVYTVPPPIGFSASSAPAATHITKLFPYQAPQPYIGPPYQALLPINITFSEPSTPTHSAPIAQPITFLPETETEQERRIKKMCTDPNVDSRRGPHARFWIARLGSVYLPEDA</sequence>
<accession>A0A2I0IZ71</accession>
<evidence type="ECO:0000313" key="4">
    <source>
        <dbReference type="Proteomes" id="UP000233551"/>
    </source>
</evidence>
<dbReference type="Proteomes" id="UP000233551">
    <property type="component" value="Unassembled WGS sequence"/>
</dbReference>
<feature type="region of interest" description="Disordered" evidence="2">
    <location>
        <begin position="138"/>
        <end position="186"/>
    </location>
</feature>
<evidence type="ECO:0000256" key="2">
    <source>
        <dbReference type="SAM" id="MobiDB-lite"/>
    </source>
</evidence>
<gene>
    <name evidence="3" type="ORF">CRG98_030637</name>
</gene>
<comment type="caution">
    <text evidence="3">The sequence shown here is derived from an EMBL/GenBank/DDBJ whole genome shotgun (WGS) entry which is preliminary data.</text>
</comment>
<evidence type="ECO:0000256" key="1">
    <source>
        <dbReference type="SAM" id="Coils"/>
    </source>
</evidence>
<proteinExistence type="predicted"/>
<reference evidence="3 4" key="1">
    <citation type="submission" date="2017-11" db="EMBL/GenBank/DDBJ databases">
        <title>De-novo sequencing of pomegranate (Punica granatum L.) genome.</title>
        <authorList>
            <person name="Akparov Z."/>
            <person name="Amiraslanov A."/>
            <person name="Hajiyeva S."/>
            <person name="Abbasov M."/>
            <person name="Kaur K."/>
            <person name="Hamwieh A."/>
            <person name="Solovyev V."/>
            <person name="Salamov A."/>
            <person name="Braich B."/>
            <person name="Kosarev P."/>
            <person name="Mahmoud A."/>
            <person name="Hajiyev E."/>
            <person name="Babayeva S."/>
            <person name="Izzatullayeva V."/>
            <person name="Mammadov A."/>
            <person name="Mammadov A."/>
            <person name="Sharifova S."/>
            <person name="Ojaghi J."/>
            <person name="Eynullazada K."/>
            <person name="Bayramov B."/>
            <person name="Abdulazimova A."/>
            <person name="Shahmuradov I."/>
        </authorList>
    </citation>
    <scope>NUCLEOTIDE SEQUENCE [LARGE SCALE GENOMIC DNA]</scope>
    <source>
        <strain evidence="4">cv. AG2017</strain>
        <tissue evidence="3">Leaf</tissue>
    </source>
</reference>
<evidence type="ECO:0000313" key="3">
    <source>
        <dbReference type="EMBL" id="PKI48970.1"/>
    </source>
</evidence>